<dbReference type="KEGG" id="sulj:SJPD1_0364"/>
<evidence type="ECO:0000313" key="6">
    <source>
        <dbReference type="Proteomes" id="UP000217349"/>
    </source>
</evidence>
<dbReference type="EMBL" id="CP023275">
    <property type="protein sequence ID" value="ATB68493.1"/>
    <property type="molecule type" value="Genomic_DNA"/>
</dbReference>
<evidence type="ECO:0000313" key="4">
    <source>
        <dbReference type="EMBL" id="QIR76347.1"/>
    </source>
</evidence>
<evidence type="ECO:0000313" key="3">
    <source>
        <dbReference type="EMBL" id="ATB68493.1"/>
    </source>
</evidence>
<keyword evidence="1" id="KW-0732">Signal</keyword>
<organism evidence="2 5">
    <name type="scientific">Sulfurospirillum diekertiae</name>
    <dbReference type="NCBI Taxonomy" id="1854492"/>
    <lineage>
        <taxon>Bacteria</taxon>
        <taxon>Pseudomonadati</taxon>
        <taxon>Campylobacterota</taxon>
        <taxon>Epsilonproteobacteria</taxon>
        <taxon>Campylobacterales</taxon>
        <taxon>Sulfurospirillaceae</taxon>
        <taxon>Sulfurospirillum</taxon>
    </lineage>
</organism>
<dbReference type="Proteomes" id="UP000217349">
    <property type="component" value="Chromosome"/>
</dbReference>
<feature type="signal peptide" evidence="1">
    <location>
        <begin position="1"/>
        <end position="23"/>
    </location>
</feature>
<reference evidence="4" key="7">
    <citation type="submission" date="2020-08" db="EMBL/GenBank/DDBJ databases">
        <authorList>
            <person name="Yang Y."/>
            <person name="Huo L."/>
            <person name="Yan J."/>
        </authorList>
    </citation>
    <scope>NUCLEOTIDE SEQUENCE</scope>
    <source>
        <strain evidence="4">ACSDCE</strain>
    </source>
</reference>
<dbReference type="EMBL" id="CP021416">
    <property type="protein sequence ID" value="ARU47546.1"/>
    <property type="molecule type" value="Genomic_DNA"/>
</dbReference>
<name>A0A1Y0HIY0_9BACT</name>
<gene>
    <name evidence="4" type="ORF">FA584_09055</name>
    <name evidence="2" type="ORF">Sdiek1_0363</name>
    <name evidence="3" type="ORF">SJPD1_0364</name>
</gene>
<evidence type="ECO:0000313" key="2">
    <source>
        <dbReference type="EMBL" id="ARU47546.1"/>
    </source>
</evidence>
<accession>A0A290HAA4</accession>
<feature type="chain" id="PRO_5044568420" description="LPP20 lipoprotein" evidence="1">
    <location>
        <begin position="24"/>
        <end position="146"/>
    </location>
</feature>
<dbReference type="RefSeq" id="WP_087437627.1">
    <property type="nucleotide sequence ID" value="NZ_CP021416.1"/>
</dbReference>
<evidence type="ECO:0000313" key="7">
    <source>
        <dbReference type="Proteomes" id="UP000502831"/>
    </source>
</evidence>
<reference evidence="3" key="6">
    <citation type="journal article" date="2020" name="MicrobiologyOpen">
        <title>Tetrachloroethene respiration in Sulfurospirillum species is regulated by a two-component system as unraveled by comparative genomics, transcriptomics, and regulator binding studies.</title>
        <authorList>
            <person name="Esken J."/>
            <person name="Goris T."/>
            <person name="Gadkari J."/>
            <person name="Bischler T."/>
            <person name="Forstner K.U."/>
            <person name="Sharma C.M."/>
            <person name="Diekert G."/>
            <person name="Schubert T."/>
        </authorList>
    </citation>
    <scope>NUCLEOTIDE SEQUENCE</scope>
    <source>
        <strain evidence="3">JPD-1</strain>
    </source>
</reference>
<evidence type="ECO:0008006" key="8">
    <source>
        <dbReference type="Google" id="ProtNLM"/>
    </source>
</evidence>
<proteinExistence type="predicted"/>
<dbReference type="PROSITE" id="PS51257">
    <property type="entry name" value="PROKAR_LIPOPROTEIN"/>
    <property type="match status" value="1"/>
</dbReference>
<accession>A0A6G9VTW4</accession>
<sequence>MNRWFVTLLASLGLILLVAGCSAKKDEPPKNPKDAMYDFSNEKSIVVYGEGIAPQNTVSPAQAIALAKRAAITDGYRQLGEKLYGVKINSTETVRDAMLKDSRITAQVNALIKDAAITDATFKDGLYSIRMEVTMSARRWQELFAY</sequence>
<reference evidence="4 7" key="1">
    <citation type="journal article" date="2017" name="Environ. Sci. Technol.">
        <title>Organohalide Respiration with Chlorinated Ethenes under Low pH Conditions.</title>
        <authorList>
            <person name="Yang Y."/>
            <person name="Capiro N.L."/>
            <person name="Marcet T.F."/>
            <person name="Yan J."/>
            <person name="Pennell K.D."/>
            <person name="Loffler F.E."/>
        </authorList>
    </citation>
    <scope>NUCLEOTIDE SEQUENCE [LARGE SCALE GENOMIC DNA]</scope>
    <source>
        <strain evidence="4 7">ACSDCE</strain>
    </source>
</reference>
<dbReference type="InterPro" id="IPR007293">
    <property type="entry name" value="FlgP"/>
</dbReference>
<evidence type="ECO:0000313" key="5">
    <source>
        <dbReference type="Proteomes" id="UP000196005"/>
    </source>
</evidence>
<dbReference type="PIRSF" id="PIRSF028687">
    <property type="entry name" value="UCP028687"/>
    <property type="match status" value="1"/>
</dbReference>
<evidence type="ECO:0000256" key="1">
    <source>
        <dbReference type="SAM" id="SignalP"/>
    </source>
</evidence>
<reference evidence="5" key="2">
    <citation type="submission" date="2017-05" db="EMBL/GenBank/DDBJ databases">
        <title>Dechlorination kinetics govern the competition between two new strains of the genus Sulfurospirillum.</title>
        <authorList>
            <person name="Buttet G.F."/>
            <person name="Murray A.M."/>
            <person name="Goris T."/>
            <person name="Burion M."/>
            <person name="Lin B."/>
            <person name="Rolle M."/>
            <person name="Maillard J."/>
        </authorList>
    </citation>
    <scope>NUCLEOTIDE SEQUENCE [LARGE SCALE GENOMIC DNA]</scope>
    <source>
        <strain evidence="5">SL2-1</strain>
    </source>
</reference>
<dbReference type="KEGG" id="suls:Sdiek1_0363"/>
<dbReference type="AlphaFoldDB" id="A0A1Y0HIY0"/>
<accession>A0A1Y0HIY0</accession>
<dbReference type="Proteomes" id="UP000196005">
    <property type="component" value="Chromosome"/>
</dbReference>
<dbReference type="EMBL" id="CP039734">
    <property type="protein sequence ID" value="QIR76347.1"/>
    <property type="molecule type" value="Genomic_DNA"/>
</dbReference>
<dbReference type="Proteomes" id="UP000502831">
    <property type="component" value="Chromosome"/>
</dbReference>
<reference evidence="3" key="4">
    <citation type="submission" date="2017-09" db="EMBL/GenBank/DDBJ databases">
        <authorList>
            <person name="Goris T."/>
        </authorList>
    </citation>
    <scope>NUCLEOTIDE SEQUENCE</scope>
    <source>
        <strain evidence="3">JPD-1</strain>
    </source>
</reference>
<reference evidence="2" key="5">
    <citation type="journal article" date="2018" name="FEMS Microbiol. Ecol.">
        <title>Coexistence of two distinct Sulfurospirillum populations respiring tetrachloroethene-genomic and kinetic considerations. .</title>
        <authorList>
            <person name="Buttet G.F."/>
            <person name="Murray A.M."/>
            <person name="Goris T."/>
            <person name="Burion M."/>
            <person name="Jin B."/>
            <person name="Rolle M."/>
            <person name="Holliger C."/>
            <person name="Maillard J."/>
        </authorList>
    </citation>
    <scope>NUCLEOTIDE SEQUENCE</scope>
    <source>
        <strain evidence="2">SL2-1</strain>
    </source>
</reference>
<dbReference type="OrthoDB" id="5422143at2"/>
<keyword evidence="5" id="KW-1185">Reference proteome</keyword>
<protein>
    <recommendedName>
        <fullName evidence="8">LPP20 lipoprotein</fullName>
    </recommendedName>
</protein>
<reference evidence="6" key="3">
    <citation type="submission" date="2017-09" db="EMBL/GenBank/DDBJ databases">
        <title>The complete genome of Sulfurospirillum sp. JPD-1.</title>
        <authorList>
            <person name="Goris T."/>
        </authorList>
    </citation>
    <scope>NUCLEOTIDE SEQUENCE [LARGE SCALE GENOMIC DNA]</scope>
    <source>
        <strain evidence="6">JPD-1</strain>
    </source>
</reference>